<sequence length="208" mass="22661">MVASPMHGIYLALGDSLTTGYGVGLNCSFATLYYSTLLSCFPNLGYENLGVNGLTSGQLVAMVEQPHVQRLILQARVITVTIGSNDLLALGKGLALGQWVNPELTLRDFQQNLMLLGDKIRRVNSLTMLKIASIYNPLPPMDKQTNLFAYTLLKQANHSVTQMARQCGGVVVPVAKAFSGQEMLLLSSDHIHPNLAGHQVMAELFARY</sequence>
<accession>Q24ST3</accession>
<keyword evidence="3" id="KW-1185">Reference proteome</keyword>
<dbReference type="SUPFAM" id="SSF52266">
    <property type="entry name" value="SGNH hydrolase"/>
    <property type="match status" value="1"/>
</dbReference>
<dbReference type="HOGENOM" id="CLU_076859_3_0_9"/>
<evidence type="ECO:0000259" key="1">
    <source>
        <dbReference type="Pfam" id="PF13472"/>
    </source>
</evidence>
<feature type="domain" description="SGNH hydrolase-type esterase" evidence="1">
    <location>
        <begin position="12"/>
        <end position="200"/>
    </location>
</feature>
<dbReference type="Proteomes" id="UP000001946">
    <property type="component" value="Chromosome"/>
</dbReference>
<dbReference type="eggNOG" id="COG2755">
    <property type="taxonomic scope" value="Bacteria"/>
</dbReference>
<protein>
    <recommendedName>
        <fullName evidence="1">SGNH hydrolase-type esterase domain-containing protein</fullName>
    </recommendedName>
</protein>
<dbReference type="STRING" id="138119.DSY3120"/>
<gene>
    <name evidence="2" type="ordered locus">DSY3120</name>
</gene>
<reference evidence="2 3" key="1">
    <citation type="journal article" date="2006" name="J. Bacteriol.">
        <title>Complete genome sequence of the dehalorespiring bacterium Desulfitobacterium hafniense Y51 and comparison with Dehalococcoides ethenogenes 195.</title>
        <authorList>
            <person name="Nonaka H."/>
            <person name="Keresztes G."/>
            <person name="Shinoda Y."/>
            <person name="Ikenaga Y."/>
            <person name="Abe M."/>
            <person name="Naito K."/>
            <person name="Inatomi K."/>
            <person name="Furukawa K."/>
            <person name="Inui M."/>
            <person name="Yukawa H."/>
        </authorList>
    </citation>
    <scope>NUCLEOTIDE SEQUENCE [LARGE SCALE GENOMIC DNA]</scope>
    <source>
        <strain evidence="2 3">Y51</strain>
    </source>
</reference>
<organism evidence="2 3">
    <name type="scientific">Desulfitobacterium hafniense (strain Y51)</name>
    <dbReference type="NCBI Taxonomy" id="138119"/>
    <lineage>
        <taxon>Bacteria</taxon>
        <taxon>Bacillati</taxon>
        <taxon>Bacillota</taxon>
        <taxon>Clostridia</taxon>
        <taxon>Eubacteriales</taxon>
        <taxon>Desulfitobacteriaceae</taxon>
        <taxon>Desulfitobacterium</taxon>
    </lineage>
</organism>
<dbReference type="EMBL" id="AP008230">
    <property type="protein sequence ID" value="BAE84909.1"/>
    <property type="molecule type" value="Genomic_DNA"/>
</dbReference>
<dbReference type="KEGG" id="dsy:DSY3120"/>
<dbReference type="AlphaFoldDB" id="Q24ST3"/>
<dbReference type="Gene3D" id="3.40.50.1110">
    <property type="entry name" value="SGNH hydrolase"/>
    <property type="match status" value="1"/>
</dbReference>
<name>Q24ST3_DESHY</name>
<evidence type="ECO:0000313" key="3">
    <source>
        <dbReference type="Proteomes" id="UP000001946"/>
    </source>
</evidence>
<proteinExistence type="predicted"/>
<dbReference type="Pfam" id="PF13472">
    <property type="entry name" value="Lipase_GDSL_2"/>
    <property type="match status" value="1"/>
</dbReference>
<dbReference type="InterPro" id="IPR013830">
    <property type="entry name" value="SGNH_hydro"/>
</dbReference>
<dbReference type="InterPro" id="IPR036514">
    <property type="entry name" value="SGNH_hydro_sf"/>
</dbReference>
<evidence type="ECO:0000313" key="2">
    <source>
        <dbReference type="EMBL" id="BAE84909.1"/>
    </source>
</evidence>